<dbReference type="SUPFAM" id="SSF53822">
    <property type="entry name" value="Periplasmic binding protein-like I"/>
    <property type="match status" value="1"/>
</dbReference>
<dbReference type="Pfam" id="PF13407">
    <property type="entry name" value="Peripla_BP_4"/>
    <property type="match status" value="1"/>
</dbReference>
<evidence type="ECO:0000256" key="4">
    <source>
        <dbReference type="SAM" id="MobiDB-lite"/>
    </source>
</evidence>
<dbReference type="PROSITE" id="PS51257">
    <property type="entry name" value="PROKAR_LIPOPROTEIN"/>
    <property type="match status" value="1"/>
</dbReference>
<dbReference type="PANTHER" id="PTHR46847">
    <property type="entry name" value="D-ALLOSE-BINDING PERIPLASMIC PROTEIN-RELATED"/>
    <property type="match status" value="1"/>
</dbReference>
<dbReference type="GO" id="GO:0030313">
    <property type="term" value="C:cell envelope"/>
    <property type="evidence" value="ECO:0007669"/>
    <property type="project" value="UniProtKB-SubCell"/>
</dbReference>
<reference evidence="7 8" key="1">
    <citation type="submission" date="2019-07" db="EMBL/GenBank/DDBJ databases">
        <title>Draft genome sequences of 15 bacterial species constituting the stable defined intestinal microbiota of the GM15 gnotobiotic mouse model.</title>
        <authorList>
            <person name="Elie C."/>
            <person name="Mathieu A."/>
            <person name="Saliou A."/>
            <person name="Darnaud M."/>
            <person name="Leulier F."/>
            <person name="Tamellini A."/>
        </authorList>
    </citation>
    <scope>NUCLEOTIDE SEQUENCE [LARGE SCALE GENOMIC DNA]</scope>
    <source>
        <strain evidence="8">ASF 502</strain>
    </source>
</reference>
<proteinExistence type="inferred from homology"/>
<protein>
    <submittedName>
        <fullName evidence="7">ABC transporter substrate-binding protein</fullName>
    </submittedName>
</protein>
<evidence type="ECO:0000256" key="3">
    <source>
        <dbReference type="ARBA" id="ARBA00022729"/>
    </source>
</evidence>
<feature type="region of interest" description="Disordered" evidence="4">
    <location>
        <begin position="23"/>
        <end position="48"/>
    </location>
</feature>
<feature type="signal peptide" evidence="5">
    <location>
        <begin position="1"/>
        <end position="19"/>
    </location>
</feature>
<evidence type="ECO:0000313" key="7">
    <source>
        <dbReference type="EMBL" id="NDO70366.1"/>
    </source>
</evidence>
<evidence type="ECO:0000259" key="6">
    <source>
        <dbReference type="Pfam" id="PF13407"/>
    </source>
</evidence>
<dbReference type="InterPro" id="IPR025997">
    <property type="entry name" value="SBP_2_dom"/>
</dbReference>
<dbReference type="AlphaFoldDB" id="A0A9X5C9S4"/>
<comment type="subcellular location">
    <subcellularLocation>
        <location evidence="1">Cell envelope</location>
    </subcellularLocation>
</comment>
<evidence type="ECO:0000256" key="2">
    <source>
        <dbReference type="ARBA" id="ARBA00007639"/>
    </source>
</evidence>
<evidence type="ECO:0000313" key="8">
    <source>
        <dbReference type="Proteomes" id="UP000474104"/>
    </source>
</evidence>
<dbReference type="Gene3D" id="3.40.50.2300">
    <property type="match status" value="2"/>
</dbReference>
<dbReference type="Proteomes" id="UP000474104">
    <property type="component" value="Unassembled WGS sequence"/>
</dbReference>
<organism evidence="7 8">
    <name type="scientific">Schaedlerella arabinosiphila</name>
    <dbReference type="NCBI Taxonomy" id="2044587"/>
    <lineage>
        <taxon>Bacteria</taxon>
        <taxon>Bacillati</taxon>
        <taxon>Bacillota</taxon>
        <taxon>Clostridia</taxon>
        <taxon>Lachnospirales</taxon>
        <taxon>Lachnospiraceae</taxon>
        <taxon>Schaedlerella</taxon>
    </lineage>
</organism>
<feature type="domain" description="Periplasmic binding protein" evidence="6">
    <location>
        <begin position="55"/>
        <end position="284"/>
    </location>
</feature>
<dbReference type="EMBL" id="VIRB01000107">
    <property type="protein sequence ID" value="NDO70366.1"/>
    <property type="molecule type" value="Genomic_DNA"/>
</dbReference>
<comment type="similarity">
    <text evidence="2">Belongs to the bacterial solute-binding protein 2 family.</text>
</comment>
<evidence type="ECO:0000256" key="1">
    <source>
        <dbReference type="ARBA" id="ARBA00004196"/>
    </source>
</evidence>
<dbReference type="CDD" id="cd19996">
    <property type="entry name" value="PBP1_ABC_sugar_binding-like"/>
    <property type="match status" value="1"/>
</dbReference>
<gene>
    <name evidence="7" type="ORF">FMM80_17645</name>
</gene>
<evidence type="ECO:0000256" key="5">
    <source>
        <dbReference type="SAM" id="SignalP"/>
    </source>
</evidence>
<keyword evidence="3 5" id="KW-0732">Signal</keyword>
<dbReference type="GO" id="GO:0030246">
    <property type="term" value="F:carbohydrate binding"/>
    <property type="evidence" value="ECO:0007669"/>
    <property type="project" value="UniProtKB-ARBA"/>
</dbReference>
<accession>A0A9X5C9S4</accession>
<name>A0A9X5C9S4_9FIRM</name>
<feature type="compositionally biased region" description="Basic and acidic residues" evidence="4">
    <location>
        <begin position="39"/>
        <end position="48"/>
    </location>
</feature>
<dbReference type="InterPro" id="IPR028082">
    <property type="entry name" value="Peripla_BP_I"/>
</dbReference>
<comment type="caution">
    <text evidence="7">The sequence shown here is derived from an EMBL/GenBank/DDBJ whole genome shotgun (WGS) entry which is preliminary data.</text>
</comment>
<dbReference type="OrthoDB" id="9814427at2"/>
<dbReference type="PANTHER" id="PTHR46847:SF1">
    <property type="entry name" value="D-ALLOSE-BINDING PERIPLASMIC PROTEIN-RELATED"/>
    <property type="match status" value="1"/>
</dbReference>
<feature type="chain" id="PRO_5040823661" evidence="5">
    <location>
        <begin position="20"/>
        <end position="371"/>
    </location>
</feature>
<sequence length="371" mass="40303">MKRVLELVMVCAICISLLACSSGNGEPEETKGSQTEGTEASKEEKSDDGKEAYKVGFANVWVGNSWGVQCVNELESYLKNNDKVEQYYITDANNDTNKQISDIEDLISKDIDLLLLQPISPDAVAPVVEKAKEKGIVVVTCASPVGTDQYDASVLAKDEDFGRAGMEWLCKELNGKGKIIMLNGMSGVTVSENRTNGAKEVLKDYPDIEIVGEEYGDWDYAKGKTAAENLLAANPEIDGVWSQGGEMTRGAMEAFMAAGRDLVPMTGEDSNGFLKMWKEYKPDGFKAIATSMPTWLFAEGAEIGLGILEGNVPEEKDIVVDIPVITDDELEEYVREDLSDSFWAGTRMPEDDITALYGADKDGTSGFGGSK</sequence>